<proteinExistence type="predicted"/>
<keyword evidence="1" id="KW-0812">Transmembrane</keyword>
<dbReference type="Proteomes" id="UP000236752">
    <property type="component" value="Unassembled WGS sequence"/>
</dbReference>
<dbReference type="EMBL" id="FNUZ01000004">
    <property type="protein sequence ID" value="SEG41830.1"/>
    <property type="molecule type" value="Genomic_DNA"/>
</dbReference>
<sequence length="300" mass="32317">MELWIVFAIAAALFQTIRFMLQKVLSTGTLSTAGATIARFAYAMPAALVLTSGYLFYTGQSVPALGGVFWPYALAGAIGQIMATLCVVALFRQRNFAVGITFKKTEVIQTALAGWIVLSEPLSGYGWLAILIGLVGVLILSDTPNTNGSFRERFLTRAVALGLLSGAFFAMAAIGYRGATLQVASDDPIIRAGVSLVLVTLSQTVMMGLWMRFKQPGELTRVWQARRTAVWVGITSMAGSFGWFVAFTLQTAAYVQAVGQIELIFSIMASTLFFKEKITAKEIAGIAVLTLSILMLILIL</sequence>
<feature type="transmembrane region" description="Helical" evidence="1">
    <location>
        <begin position="36"/>
        <end position="57"/>
    </location>
</feature>
<feature type="transmembrane region" description="Helical" evidence="1">
    <location>
        <begin position="253"/>
        <end position="274"/>
    </location>
</feature>
<dbReference type="InterPro" id="IPR037185">
    <property type="entry name" value="EmrE-like"/>
</dbReference>
<evidence type="ECO:0000259" key="2">
    <source>
        <dbReference type="Pfam" id="PF00892"/>
    </source>
</evidence>
<feature type="transmembrane region" description="Helical" evidence="1">
    <location>
        <begin position="229"/>
        <end position="247"/>
    </location>
</feature>
<feature type="transmembrane region" description="Helical" evidence="1">
    <location>
        <begin position="188"/>
        <end position="209"/>
    </location>
</feature>
<dbReference type="Pfam" id="PF00892">
    <property type="entry name" value="EamA"/>
    <property type="match status" value="2"/>
</dbReference>
<feature type="domain" description="EamA" evidence="2">
    <location>
        <begin position="3"/>
        <end position="141"/>
    </location>
</feature>
<feature type="transmembrane region" description="Helical" evidence="1">
    <location>
        <begin position="124"/>
        <end position="142"/>
    </location>
</feature>
<feature type="transmembrane region" description="Helical" evidence="1">
    <location>
        <begin position="283"/>
        <end position="299"/>
    </location>
</feature>
<reference evidence="3 4" key="1">
    <citation type="submission" date="2016-10" db="EMBL/GenBank/DDBJ databases">
        <authorList>
            <person name="de Groot N.N."/>
        </authorList>
    </citation>
    <scope>NUCLEOTIDE SEQUENCE [LARGE SCALE GENOMIC DNA]</scope>
    <source>
        <strain evidence="3 4">DSM 26915</strain>
    </source>
</reference>
<feature type="domain" description="EamA" evidence="2">
    <location>
        <begin position="158"/>
        <end position="297"/>
    </location>
</feature>
<dbReference type="RefSeq" id="WP_103911066.1">
    <property type="nucleotide sequence ID" value="NZ_FNUZ01000004.1"/>
</dbReference>
<accession>A0A1H6A093</accession>
<organism evidence="3 4">
    <name type="scientific">Thalassococcus halodurans</name>
    <dbReference type="NCBI Taxonomy" id="373675"/>
    <lineage>
        <taxon>Bacteria</taxon>
        <taxon>Pseudomonadati</taxon>
        <taxon>Pseudomonadota</taxon>
        <taxon>Alphaproteobacteria</taxon>
        <taxon>Rhodobacterales</taxon>
        <taxon>Roseobacteraceae</taxon>
        <taxon>Thalassococcus</taxon>
    </lineage>
</organism>
<name>A0A1H6A093_9RHOB</name>
<gene>
    <name evidence="3" type="ORF">SAMN04488045_2742</name>
</gene>
<dbReference type="AlphaFoldDB" id="A0A1H6A093"/>
<keyword evidence="4" id="KW-1185">Reference proteome</keyword>
<evidence type="ECO:0000313" key="4">
    <source>
        <dbReference type="Proteomes" id="UP000236752"/>
    </source>
</evidence>
<feature type="transmembrane region" description="Helical" evidence="1">
    <location>
        <begin position="154"/>
        <end position="176"/>
    </location>
</feature>
<feature type="transmembrane region" description="Helical" evidence="1">
    <location>
        <begin position="69"/>
        <end position="91"/>
    </location>
</feature>
<evidence type="ECO:0000313" key="3">
    <source>
        <dbReference type="EMBL" id="SEG41830.1"/>
    </source>
</evidence>
<protein>
    <submittedName>
        <fullName evidence="3">EamA-like transporter family protein</fullName>
    </submittedName>
</protein>
<dbReference type="GO" id="GO:0016020">
    <property type="term" value="C:membrane"/>
    <property type="evidence" value="ECO:0007669"/>
    <property type="project" value="InterPro"/>
</dbReference>
<dbReference type="SUPFAM" id="SSF103481">
    <property type="entry name" value="Multidrug resistance efflux transporter EmrE"/>
    <property type="match status" value="2"/>
</dbReference>
<dbReference type="InterPro" id="IPR000620">
    <property type="entry name" value="EamA_dom"/>
</dbReference>
<keyword evidence="1" id="KW-1133">Transmembrane helix</keyword>
<evidence type="ECO:0000256" key="1">
    <source>
        <dbReference type="SAM" id="Phobius"/>
    </source>
</evidence>
<keyword evidence="1" id="KW-0472">Membrane</keyword>
<dbReference type="OrthoDB" id="5243804at2"/>